<proteinExistence type="predicted"/>
<evidence type="ECO:0000313" key="1">
    <source>
        <dbReference type="EMBL" id="EXL65575.1"/>
    </source>
</evidence>
<dbReference type="AlphaFoldDB" id="X0H0B4"/>
<name>X0H0B4_FUSOX</name>
<organism evidence="1">
    <name type="scientific">Fusarium oxysporum f. sp. conglutinans race 2 54008</name>
    <dbReference type="NCBI Taxonomy" id="1089457"/>
    <lineage>
        <taxon>Eukaryota</taxon>
        <taxon>Fungi</taxon>
        <taxon>Dikarya</taxon>
        <taxon>Ascomycota</taxon>
        <taxon>Pezizomycotina</taxon>
        <taxon>Sordariomycetes</taxon>
        <taxon>Hypocreomycetidae</taxon>
        <taxon>Hypocreales</taxon>
        <taxon>Nectriaceae</taxon>
        <taxon>Fusarium</taxon>
        <taxon>Fusarium oxysporum species complex</taxon>
    </lineage>
</organism>
<reference evidence="1" key="1">
    <citation type="submission" date="2011-11" db="EMBL/GenBank/DDBJ databases">
        <title>The Genome Sequence of Fusarium oxysporum PHW808.</title>
        <authorList>
            <consortium name="The Broad Institute Genome Sequencing Platform"/>
            <person name="Ma L.-J."/>
            <person name="Gale L.R."/>
            <person name="Schwartz D.C."/>
            <person name="Zhou S."/>
            <person name="Corby-Kistler H."/>
            <person name="Young S.K."/>
            <person name="Zeng Q."/>
            <person name="Gargeya S."/>
            <person name="Fitzgerald M."/>
            <person name="Haas B."/>
            <person name="Abouelleil A."/>
            <person name="Alvarado L."/>
            <person name="Arachchi H.M."/>
            <person name="Berlin A."/>
            <person name="Brown A."/>
            <person name="Chapman S.B."/>
            <person name="Chen Z."/>
            <person name="Dunbar C."/>
            <person name="Freedman E."/>
            <person name="Gearin G."/>
            <person name="Goldberg J."/>
            <person name="Griggs A."/>
            <person name="Gujja S."/>
            <person name="Heiman D."/>
            <person name="Howarth C."/>
            <person name="Larson L."/>
            <person name="Lui A."/>
            <person name="MacDonald P.J.P."/>
            <person name="Montmayeur A."/>
            <person name="Murphy C."/>
            <person name="Neiman D."/>
            <person name="Pearson M."/>
            <person name="Priest M."/>
            <person name="Roberts A."/>
            <person name="Saif S."/>
            <person name="Shea T."/>
            <person name="Shenoy N."/>
            <person name="Sisk P."/>
            <person name="Stolte C."/>
            <person name="Sykes S."/>
            <person name="Wortman J."/>
            <person name="Nusbaum C."/>
            <person name="Birren B."/>
        </authorList>
    </citation>
    <scope>NUCLEOTIDE SEQUENCE [LARGE SCALE GENOMIC DNA]</scope>
    <source>
        <strain evidence="1">54008</strain>
    </source>
</reference>
<dbReference type="Proteomes" id="UP000030676">
    <property type="component" value="Unassembled WGS sequence"/>
</dbReference>
<sequence>MELLLDLVFPEDDRCWIKDNAYYKQPQTMLGPHDAIVASRHAEATGEITETHNRNFEVVTRARKDD</sequence>
<accession>X0H0B4</accession>
<dbReference type="HOGENOM" id="CLU_2831313_0_0_1"/>
<reference evidence="1" key="2">
    <citation type="submission" date="2014-03" db="EMBL/GenBank/DDBJ databases">
        <title>The Genome Annotation of Fusarium oxysporum PHW808.</title>
        <authorList>
            <consortium name="The Broad Institute Genomics Platform"/>
            <person name="Ma L.-J."/>
            <person name="Corby-Kistler H."/>
            <person name="Broz K."/>
            <person name="Gale L.R."/>
            <person name="Jonkers W."/>
            <person name="O'Donnell K."/>
            <person name="Ploetz R."/>
            <person name="Steinberg C."/>
            <person name="Schwartz D.C."/>
            <person name="VanEtten H."/>
            <person name="Zhou S."/>
            <person name="Young S.K."/>
            <person name="Zeng Q."/>
            <person name="Gargeya S."/>
            <person name="Fitzgerald M."/>
            <person name="Abouelleil A."/>
            <person name="Alvarado L."/>
            <person name="Chapman S.B."/>
            <person name="Gainer-Dewar J."/>
            <person name="Goldberg J."/>
            <person name="Griggs A."/>
            <person name="Gujja S."/>
            <person name="Hansen M."/>
            <person name="Howarth C."/>
            <person name="Imamovic A."/>
            <person name="Ireland A."/>
            <person name="Larimer J."/>
            <person name="McCowan C."/>
            <person name="Murphy C."/>
            <person name="Pearson M."/>
            <person name="Poon T.W."/>
            <person name="Priest M."/>
            <person name="Roberts A."/>
            <person name="Saif S."/>
            <person name="Shea T."/>
            <person name="Sykes S."/>
            <person name="Wortman J."/>
            <person name="Nusbaum C."/>
            <person name="Birren B."/>
        </authorList>
    </citation>
    <scope>NUCLEOTIDE SEQUENCE</scope>
    <source>
        <strain evidence="1">54008</strain>
    </source>
</reference>
<gene>
    <name evidence="1" type="ORF">FOPG_18203</name>
</gene>
<protein>
    <submittedName>
        <fullName evidence="1">Uncharacterized protein</fullName>
    </submittedName>
</protein>
<dbReference type="EMBL" id="KK033602">
    <property type="protein sequence ID" value="EXL65575.1"/>
    <property type="molecule type" value="Genomic_DNA"/>
</dbReference>